<dbReference type="InterPro" id="IPR035926">
    <property type="entry name" value="NusB-like_sf"/>
</dbReference>
<evidence type="ECO:0000256" key="2">
    <source>
        <dbReference type="ARBA" id="ARBA00022603"/>
    </source>
</evidence>
<reference evidence="8" key="2">
    <citation type="submission" date="2021-09" db="EMBL/GenBank/DDBJ databases">
        <authorList>
            <person name="Gilroy R."/>
        </authorList>
    </citation>
    <scope>NUCLEOTIDE SEQUENCE</scope>
    <source>
        <strain evidence="8">CHK175-13533</strain>
    </source>
</reference>
<dbReference type="CDD" id="cd02440">
    <property type="entry name" value="AdoMet_MTases"/>
    <property type="match status" value="1"/>
</dbReference>
<comment type="caution">
    <text evidence="6">Lacks conserved residue(s) required for the propagation of feature annotation.</text>
</comment>
<evidence type="ECO:0000256" key="6">
    <source>
        <dbReference type="PROSITE-ProRule" id="PRU01023"/>
    </source>
</evidence>
<dbReference type="NCBIfam" id="NF008149">
    <property type="entry name" value="PRK10901.1"/>
    <property type="match status" value="1"/>
</dbReference>
<sequence>MSTASQPALAQVLLASARHIHEVLTGSSLTDCLARTPSTVRAAAQAHSFYTLRHLGLAQELRRLLVPRQPKDPIADALLMQALLLVDVAVRFQADREAFIDRPETPIYSVHTVVDQAVEAAQSQRQLRPFKNLLNAVLRRFIRERETLLEQALKAPVARWNHPTWWVQRLKKAYPSDWQRILETAAIPAPLTLRVNQRRCSVARLLALLEQAQISAWSPGHETVILEQARPVQHIPAFDLGWWSVQDSSAQIAGRLLPVTDGMRVLDACAAPGGKTAHLLERADIYLVALDVDAKRLERVSENIQRLGLDGDHVHLRAAPAQDLDTWWDGVPFDAILADVPCTAAGIVRRHPDIRWLRRESDIHATSALQQQILKALWGTLKPEGHLLYVTCSIFPEEGQQQLDQFLTEHADAVLLPESPLQVLPSLETRDHPGGDGFFYALLQKSAH</sequence>
<proteinExistence type="inferred from homology"/>
<dbReference type="EC" id="2.1.1.176" evidence="8"/>
<organism evidence="8 9">
    <name type="scientific">Paenalcaligenes hominis</name>
    <dbReference type="NCBI Taxonomy" id="643674"/>
    <lineage>
        <taxon>Bacteria</taxon>
        <taxon>Pseudomonadati</taxon>
        <taxon>Pseudomonadota</taxon>
        <taxon>Betaproteobacteria</taxon>
        <taxon>Burkholderiales</taxon>
        <taxon>Alcaligenaceae</taxon>
        <taxon>Paenalcaligenes</taxon>
    </lineage>
</organism>
<evidence type="ECO:0000313" key="9">
    <source>
        <dbReference type="Proteomes" id="UP000700248"/>
    </source>
</evidence>
<dbReference type="PRINTS" id="PR02008">
    <property type="entry name" value="RCMTFAMILY"/>
</dbReference>
<dbReference type="Proteomes" id="UP000700248">
    <property type="component" value="Unassembled WGS sequence"/>
</dbReference>
<protein>
    <submittedName>
        <fullName evidence="8">16S rRNA (Cytosine(967)-C(5))-methyltransferase RsmB</fullName>
        <ecNumber evidence="8">2.1.1.176</ecNumber>
    </submittedName>
</protein>
<reference evidence="8" key="1">
    <citation type="journal article" date="2021" name="PeerJ">
        <title>Extensive microbial diversity within the chicken gut microbiome revealed by metagenomics and culture.</title>
        <authorList>
            <person name="Gilroy R."/>
            <person name="Ravi A."/>
            <person name="Getino M."/>
            <person name="Pursley I."/>
            <person name="Horton D.L."/>
            <person name="Alikhan N.F."/>
            <person name="Baker D."/>
            <person name="Gharbi K."/>
            <person name="Hall N."/>
            <person name="Watson M."/>
            <person name="Adriaenssens E.M."/>
            <person name="Foster-Nyarko E."/>
            <person name="Jarju S."/>
            <person name="Secka A."/>
            <person name="Antonio M."/>
            <person name="Oren A."/>
            <person name="Chaudhuri R.R."/>
            <person name="La Ragione R."/>
            <person name="Hildebrand F."/>
            <person name="Pallen M.J."/>
        </authorList>
    </citation>
    <scope>NUCLEOTIDE SEQUENCE</scope>
    <source>
        <strain evidence="8">CHK175-13533</strain>
    </source>
</reference>
<feature type="binding site" evidence="6">
    <location>
        <position position="339"/>
    </location>
    <ligand>
        <name>S-adenosyl-L-methionine</name>
        <dbReference type="ChEBI" id="CHEBI:59789"/>
    </ligand>
</feature>
<evidence type="ECO:0000256" key="4">
    <source>
        <dbReference type="ARBA" id="ARBA00022691"/>
    </source>
</evidence>
<dbReference type="SUPFAM" id="SSF53335">
    <property type="entry name" value="S-adenosyl-L-methionine-dependent methyltransferases"/>
    <property type="match status" value="1"/>
</dbReference>
<keyword evidence="2 6" id="KW-0489">Methyltransferase</keyword>
<evidence type="ECO:0000256" key="1">
    <source>
        <dbReference type="ARBA" id="ARBA00007494"/>
    </source>
</evidence>
<evidence type="ECO:0000313" key="8">
    <source>
        <dbReference type="EMBL" id="HJH24688.1"/>
    </source>
</evidence>
<name>A0A9D2VH22_9BURK</name>
<dbReference type="InterPro" id="IPR029063">
    <property type="entry name" value="SAM-dependent_MTases_sf"/>
</dbReference>
<dbReference type="InterPro" id="IPR001678">
    <property type="entry name" value="MeTrfase_RsmB-F_NOP2_dom"/>
</dbReference>
<dbReference type="InterPro" id="IPR018314">
    <property type="entry name" value="RsmB/NOL1/NOP2-like_CS"/>
</dbReference>
<dbReference type="InterPro" id="IPR023267">
    <property type="entry name" value="RCMT"/>
</dbReference>
<dbReference type="PANTHER" id="PTHR22807">
    <property type="entry name" value="NOP2 YEAST -RELATED NOL1/NOP2/FMU SUN DOMAIN-CONTAINING"/>
    <property type="match status" value="1"/>
</dbReference>
<dbReference type="Gene3D" id="1.10.940.10">
    <property type="entry name" value="NusB-like"/>
    <property type="match status" value="1"/>
</dbReference>
<accession>A0A9D2VH22</accession>
<dbReference type="EMBL" id="DYTQ01000101">
    <property type="protein sequence ID" value="HJH24688.1"/>
    <property type="molecule type" value="Genomic_DNA"/>
</dbReference>
<dbReference type="Gene3D" id="3.40.50.150">
    <property type="entry name" value="Vaccinia Virus protein VP39"/>
    <property type="match status" value="1"/>
</dbReference>
<dbReference type="Gene3D" id="1.10.287.730">
    <property type="entry name" value="Helix hairpin bin"/>
    <property type="match status" value="1"/>
</dbReference>
<comment type="similarity">
    <text evidence="1 6">Belongs to the class I-like SAM-binding methyltransferase superfamily. RsmB/NOP family.</text>
</comment>
<evidence type="ECO:0000256" key="5">
    <source>
        <dbReference type="ARBA" id="ARBA00022884"/>
    </source>
</evidence>
<dbReference type="NCBIfam" id="TIGR00563">
    <property type="entry name" value="rsmB"/>
    <property type="match status" value="1"/>
</dbReference>
<dbReference type="Pfam" id="PF22458">
    <property type="entry name" value="RsmF-B_ferredox"/>
    <property type="match status" value="1"/>
</dbReference>
<dbReference type="AlphaFoldDB" id="A0A9D2VH22"/>
<keyword evidence="3 6" id="KW-0808">Transferase</keyword>
<dbReference type="PROSITE" id="PS01153">
    <property type="entry name" value="NOL1_NOP2_SUN"/>
    <property type="match status" value="1"/>
</dbReference>
<feature type="binding site" evidence="6">
    <location>
        <position position="291"/>
    </location>
    <ligand>
        <name>S-adenosyl-L-methionine</name>
        <dbReference type="ChEBI" id="CHEBI:59789"/>
    </ligand>
</feature>
<evidence type="ECO:0000259" key="7">
    <source>
        <dbReference type="PROSITE" id="PS51686"/>
    </source>
</evidence>
<dbReference type="InterPro" id="IPR054728">
    <property type="entry name" value="RsmB-like_ferredoxin"/>
</dbReference>
<feature type="active site" description="Nucleophile" evidence="6">
    <location>
        <position position="392"/>
    </location>
</feature>
<dbReference type="GO" id="GO:0008649">
    <property type="term" value="F:rRNA methyltransferase activity"/>
    <property type="evidence" value="ECO:0007669"/>
    <property type="project" value="InterPro"/>
</dbReference>
<keyword evidence="4 6" id="KW-0949">S-adenosyl-L-methionine</keyword>
<dbReference type="PANTHER" id="PTHR22807:SF61">
    <property type="entry name" value="NOL1_NOP2_SUN FAMILY PROTEIN _ ANTITERMINATION NUSB DOMAIN-CONTAINING PROTEIN"/>
    <property type="match status" value="1"/>
</dbReference>
<gene>
    <name evidence="8" type="primary">rsmB</name>
    <name evidence="8" type="ORF">K8U84_09065</name>
</gene>
<dbReference type="InterPro" id="IPR049560">
    <property type="entry name" value="MeTrfase_RsmB-F_NOP2_cat"/>
</dbReference>
<keyword evidence="5 6" id="KW-0694">RNA-binding</keyword>
<dbReference type="InterPro" id="IPR004573">
    <property type="entry name" value="rRNA_ssu_MeTfrase_B"/>
</dbReference>
<evidence type="ECO:0000256" key="3">
    <source>
        <dbReference type="ARBA" id="ARBA00022679"/>
    </source>
</evidence>
<comment type="caution">
    <text evidence="8">The sequence shown here is derived from an EMBL/GenBank/DDBJ whole genome shotgun (WGS) entry which is preliminary data.</text>
</comment>
<dbReference type="Gene3D" id="3.30.70.1170">
    <property type="entry name" value="Sun protein, domain 3"/>
    <property type="match status" value="1"/>
</dbReference>
<dbReference type="PROSITE" id="PS51686">
    <property type="entry name" value="SAM_MT_RSMB_NOP"/>
    <property type="match status" value="1"/>
</dbReference>
<dbReference type="GO" id="GO:0003723">
    <property type="term" value="F:RNA binding"/>
    <property type="evidence" value="ECO:0007669"/>
    <property type="project" value="UniProtKB-UniRule"/>
</dbReference>
<dbReference type="RefSeq" id="WP_276831446.1">
    <property type="nucleotide sequence ID" value="NZ_DYTQ01000101.1"/>
</dbReference>
<dbReference type="SUPFAM" id="SSF48013">
    <property type="entry name" value="NusB-like"/>
    <property type="match status" value="1"/>
</dbReference>
<dbReference type="Pfam" id="PF01189">
    <property type="entry name" value="Methyltr_RsmB-F"/>
    <property type="match status" value="1"/>
</dbReference>
<feature type="binding site" evidence="6">
    <location>
        <begin position="269"/>
        <end position="275"/>
    </location>
    <ligand>
        <name>S-adenosyl-L-methionine</name>
        <dbReference type="ChEBI" id="CHEBI:59789"/>
    </ligand>
</feature>
<feature type="domain" description="SAM-dependent MTase RsmB/NOP-type" evidence="7">
    <location>
        <begin position="181"/>
        <end position="446"/>
    </location>
</feature>